<dbReference type="Proteomes" id="UP000018201">
    <property type="component" value="Unassembled WGS sequence"/>
</dbReference>
<evidence type="ECO:0000256" key="1">
    <source>
        <dbReference type="SAM" id="MobiDB-lite"/>
    </source>
</evidence>
<feature type="compositionally biased region" description="Low complexity" evidence="1">
    <location>
        <begin position="271"/>
        <end position="283"/>
    </location>
</feature>
<proteinExistence type="predicted"/>
<feature type="compositionally biased region" description="Low complexity" evidence="1">
    <location>
        <begin position="39"/>
        <end position="48"/>
    </location>
</feature>
<reference evidence="2" key="2">
    <citation type="submission" date="2013-10" db="EMBL/GenBank/DDBJ databases">
        <authorList>
            <person name="Aslett M."/>
        </authorList>
    </citation>
    <scope>NUCLEOTIDE SEQUENCE [LARGE SCALE GENOMIC DNA]</scope>
    <source>
        <strain evidence="2">Houghton</strain>
    </source>
</reference>
<gene>
    <name evidence="2" type="ORF">EPH_0015400</name>
</gene>
<name>U6H0H8_9EIME</name>
<feature type="compositionally biased region" description="Basic and acidic residues" evidence="1">
    <location>
        <begin position="154"/>
        <end position="167"/>
    </location>
</feature>
<feature type="compositionally biased region" description="Basic and acidic residues" evidence="1">
    <location>
        <begin position="240"/>
        <end position="250"/>
    </location>
</feature>
<organism evidence="2 3">
    <name type="scientific">Eimeria praecox</name>
    <dbReference type="NCBI Taxonomy" id="51316"/>
    <lineage>
        <taxon>Eukaryota</taxon>
        <taxon>Sar</taxon>
        <taxon>Alveolata</taxon>
        <taxon>Apicomplexa</taxon>
        <taxon>Conoidasida</taxon>
        <taxon>Coccidia</taxon>
        <taxon>Eucoccidiorida</taxon>
        <taxon>Eimeriorina</taxon>
        <taxon>Eimeriidae</taxon>
        <taxon>Eimeria</taxon>
    </lineage>
</organism>
<feature type="compositionally biased region" description="Polar residues" evidence="1">
    <location>
        <begin position="12"/>
        <end position="21"/>
    </location>
</feature>
<feature type="region of interest" description="Disordered" evidence="1">
    <location>
        <begin position="1"/>
        <end position="302"/>
    </location>
</feature>
<dbReference type="AlphaFoldDB" id="U6H0H8"/>
<feature type="compositionally biased region" description="Low complexity" evidence="1">
    <location>
        <begin position="168"/>
        <end position="177"/>
    </location>
</feature>
<reference evidence="2" key="1">
    <citation type="submission" date="2013-10" db="EMBL/GenBank/DDBJ databases">
        <title>Genomic analysis of the causative agents of coccidiosis in chickens.</title>
        <authorList>
            <person name="Reid A.J."/>
            <person name="Blake D."/>
            <person name="Billington K."/>
            <person name="Browne H."/>
            <person name="Dunn M."/>
            <person name="Hung S."/>
            <person name="Kawahara F."/>
            <person name="Miranda-Saavedra D."/>
            <person name="Mourier T."/>
            <person name="Nagra H."/>
            <person name="Otto T.D."/>
            <person name="Rawlings N."/>
            <person name="Sanchez A."/>
            <person name="Sanders M."/>
            <person name="Subramaniam C."/>
            <person name="Tay Y."/>
            <person name="Dear P."/>
            <person name="Doerig C."/>
            <person name="Gruber A."/>
            <person name="Parkinson J."/>
            <person name="Shirley M."/>
            <person name="Wan K.L."/>
            <person name="Berriman M."/>
            <person name="Tomley F."/>
            <person name="Pain A."/>
        </authorList>
    </citation>
    <scope>NUCLEOTIDE SEQUENCE [LARGE SCALE GENOMIC DNA]</scope>
    <source>
        <strain evidence="2">Houghton</strain>
    </source>
</reference>
<feature type="compositionally biased region" description="Basic and acidic residues" evidence="1">
    <location>
        <begin position="106"/>
        <end position="116"/>
    </location>
</feature>
<dbReference type="VEuPathDB" id="ToxoDB:EPH_0015400"/>
<protein>
    <submittedName>
        <fullName evidence="2">Uncharacterized protein</fullName>
    </submittedName>
</protein>
<accession>U6H0H8</accession>
<evidence type="ECO:0000313" key="2">
    <source>
        <dbReference type="EMBL" id="CDI85377.1"/>
    </source>
</evidence>
<dbReference type="EMBL" id="HG693733">
    <property type="protein sequence ID" value="CDI85377.1"/>
    <property type="molecule type" value="Genomic_DNA"/>
</dbReference>
<sequence>MATPLAIETHRGSSGVQQQEVWSRGPSKVRKGSARGPTSAAFAAASSALPQHSKAGEVLTSKTLGRPLEPPSPGTKMQERNTLGSPSAHAREHQDNPVVTVDDSPFETHEYEHSEQNDVWNFPMAPSSETPPDREKATSPSTPSGKQQPSQHHQQQELQEKQKREPEQTVQHQQGQQHHLEQREQQQPQQVLAMHQALREAPLPAPISPAKEETPQQRQQQPEDKTDEEEIERQQQQQQRDTRSHTERSSLRCFPIFSPESEEAVPDSPHSRVTSSSNSSSRSSSKEARGTPSSVVSWEWLGPVATELKRIQ</sequence>
<evidence type="ECO:0000313" key="3">
    <source>
        <dbReference type="Proteomes" id="UP000018201"/>
    </source>
</evidence>
<keyword evidence="3" id="KW-1185">Reference proteome</keyword>